<gene>
    <name evidence="3" type="ORF">GUITHDRAFT_149252</name>
</gene>
<dbReference type="PROSITE" id="PS50106">
    <property type="entry name" value="PDZ"/>
    <property type="match status" value="1"/>
</dbReference>
<keyword evidence="5" id="KW-1185">Reference proteome</keyword>
<reference evidence="5" key="2">
    <citation type="submission" date="2012-11" db="EMBL/GenBank/DDBJ databases">
        <authorList>
            <person name="Kuo A."/>
            <person name="Curtis B.A."/>
            <person name="Tanifuji G."/>
            <person name="Burki F."/>
            <person name="Gruber A."/>
            <person name="Irimia M."/>
            <person name="Maruyama S."/>
            <person name="Arias M.C."/>
            <person name="Ball S.G."/>
            <person name="Gile G.H."/>
            <person name="Hirakawa Y."/>
            <person name="Hopkins J.F."/>
            <person name="Rensing S.A."/>
            <person name="Schmutz J."/>
            <person name="Symeonidi A."/>
            <person name="Elias M."/>
            <person name="Eveleigh R.J."/>
            <person name="Herman E.K."/>
            <person name="Klute M.J."/>
            <person name="Nakayama T."/>
            <person name="Obornik M."/>
            <person name="Reyes-Prieto A."/>
            <person name="Armbrust E.V."/>
            <person name="Aves S.J."/>
            <person name="Beiko R.G."/>
            <person name="Coutinho P."/>
            <person name="Dacks J.B."/>
            <person name="Durnford D.G."/>
            <person name="Fast N.M."/>
            <person name="Green B.R."/>
            <person name="Grisdale C."/>
            <person name="Hempe F."/>
            <person name="Henrissat B."/>
            <person name="Hoppner M.P."/>
            <person name="Ishida K.-I."/>
            <person name="Kim E."/>
            <person name="Koreny L."/>
            <person name="Kroth P.G."/>
            <person name="Liu Y."/>
            <person name="Malik S.-B."/>
            <person name="Maier U.G."/>
            <person name="McRose D."/>
            <person name="Mock T."/>
            <person name="Neilson J.A."/>
            <person name="Onodera N.T."/>
            <person name="Poole A.M."/>
            <person name="Pritham E.J."/>
            <person name="Richards T.A."/>
            <person name="Rocap G."/>
            <person name="Roy S.W."/>
            <person name="Sarai C."/>
            <person name="Schaack S."/>
            <person name="Shirato S."/>
            <person name="Slamovits C.H."/>
            <person name="Spencer D.F."/>
            <person name="Suzuki S."/>
            <person name="Worden A.Z."/>
            <person name="Zauner S."/>
            <person name="Barry K."/>
            <person name="Bell C."/>
            <person name="Bharti A.K."/>
            <person name="Crow J.A."/>
            <person name="Grimwood J."/>
            <person name="Kramer R."/>
            <person name="Lindquist E."/>
            <person name="Lucas S."/>
            <person name="Salamov A."/>
            <person name="McFadden G.I."/>
            <person name="Lane C.E."/>
            <person name="Keeling P.J."/>
            <person name="Gray M.W."/>
            <person name="Grigoriev I.V."/>
            <person name="Archibald J.M."/>
        </authorList>
    </citation>
    <scope>NUCLEOTIDE SEQUENCE</scope>
    <source>
        <strain evidence="5">CCMP2712</strain>
    </source>
</reference>
<dbReference type="EnsemblProtists" id="EKX31509">
    <property type="protein sequence ID" value="EKX31509"/>
    <property type="gene ID" value="GUITHDRAFT_149252"/>
</dbReference>
<dbReference type="PaxDb" id="55529-EKX31509"/>
<dbReference type="HOGENOM" id="CLU_1291145_0_0_1"/>
<protein>
    <recommendedName>
        <fullName evidence="2">PDZ domain-containing protein</fullName>
    </recommendedName>
</protein>
<dbReference type="KEGG" id="gtt:GUITHDRAFT_149252"/>
<dbReference type="InterPro" id="IPR001478">
    <property type="entry name" value="PDZ"/>
</dbReference>
<evidence type="ECO:0000313" key="5">
    <source>
        <dbReference type="Proteomes" id="UP000011087"/>
    </source>
</evidence>
<reference evidence="3 5" key="1">
    <citation type="journal article" date="2012" name="Nature">
        <title>Algal genomes reveal evolutionary mosaicism and the fate of nucleomorphs.</title>
        <authorList>
            <consortium name="DOE Joint Genome Institute"/>
            <person name="Curtis B.A."/>
            <person name="Tanifuji G."/>
            <person name="Burki F."/>
            <person name="Gruber A."/>
            <person name="Irimia M."/>
            <person name="Maruyama S."/>
            <person name="Arias M.C."/>
            <person name="Ball S.G."/>
            <person name="Gile G.H."/>
            <person name="Hirakawa Y."/>
            <person name="Hopkins J.F."/>
            <person name="Kuo A."/>
            <person name="Rensing S.A."/>
            <person name="Schmutz J."/>
            <person name="Symeonidi A."/>
            <person name="Elias M."/>
            <person name="Eveleigh R.J."/>
            <person name="Herman E.K."/>
            <person name="Klute M.J."/>
            <person name="Nakayama T."/>
            <person name="Obornik M."/>
            <person name="Reyes-Prieto A."/>
            <person name="Armbrust E.V."/>
            <person name="Aves S.J."/>
            <person name="Beiko R.G."/>
            <person name="Coutinho P."/>
            <person name="Dacks J.B."/>
            <person name="Durnford D.G."/>
            <person name="Fast N.M."/>
            <person name="Green B.R."/>
            <person name="Grisdale C.J."/>
            <person name="Hempel F."/>
            <person name="Henrissat B."/>
            <person name="Hoppner M.P."/>
            <person name="Ishida K."/>
            <person name="Kim E."/>
            <person name="Koreny L."/>
            <person name="Kroth P.G."/>
            <person name="Liu Y."/>
            <person name="Malik S.B."/>
            <person name="Maier U.G."/>
            <person name="McRose D."/>
            <person name="Mock T."/>
            <person name="Neilson J.A."/>
            <person name="Onodera N.T."/>
            <person name="Poole A.M."/>
            <person name="Pritham E.J."/>
            <person name="Richards T.A."/>
            <person name="Rocap G."/>
            <person name="Roy S.W."/>
            <person name="Sarai C."/>
            <person name="Schaack S."/>
            <person name="Shirato S."/>
            <person name="Slamovits C.H."/>
            <person name="Spencer D.F."/>
            <person name="Suzuki S."/>
            <person name="Worden A.Z."/>
            <person name="Zauner S."/>
            <person name="Barry K."/>
            <person name="Bell C."/>
            <person name="Bharti A.K."/>
            <person name="Crow J.A."/>
            <person name="Grimwood J."/>
            <person name="Kramer R."/>
            <person name="Lindquist E."/>
            <person name="Lucas S."/>
            <person name="Salamov A."/>
            <person name="McFadden G.I."/>
            <person name="Lane C.E."/>
            <person name="Keeling P.J."/>
            <person name="Gray M.W."/>
            <person name="Grigoriev I.V."/>
            <person name="Archibald J.M."/>
        </authorList>
    </citation>
    <scope>NUCLEOTIDE SEQUENCE</scope>
    <source>
        <strain evidence="3 5">CCMP2712</strain>
    </source>
</reference>
<dbReference type="OrthoDB" id="66881at2759"/>
<feature type="region of interest" description="Disordered" evidence="1">
    <location>
        <begin position="41"/>
        <end position="65"/>
    </location>
</feature>
<feature type="compositionally biased region" description="Basic and acidic residues" evidence="1">
    <location>
        <begin position="45"/>
        <end position="59"/>
    </location>
</feature>
<dbReference type="AlphaFoldDB" id="L1I6J9"/>
<reference evidence="4" key="3">
    <citation type="submission" date="2015-06" db="UniProtKB">
        <authorList>
            <consortium name="EnsemblProtists"/>
        </authorList>
    </citation>
    <scope>IDENTIFICATION</scope>
</reference>
<name>L1I6J9_GUITC</name>
<dbReference type="Pfam" id="PF00595">
    <property type="entry name" value="PDZ"/>
    <property type="match status" value="1"/>
</dbReference>
<dbReference type="RefSeq" id="XP_005818489.1">
    <property type="nucleotide sequence ID" value="XM_005818432.1"/>
</dbReference>
<dbReference type="EMBL" id="JH993269">
    <property type="protein sequence ID" value="EKX31509.1"/>
    <property type="molecule type" value="Genomic_DNA"/>
</dbReference>
<dbReference type="GeneID" id="17288231"/>
<organism evidence="3">
    <name type="scientific">Guillardia theta (strain CCMP2712)</name>
    <name type="common">Cryptophyte</name>
    <dbReference type="NCBI Taxonomy" id="905079"/>
    <lineage>
        <taxon>Eukaryota</taxon>
        <taxon>Cryptophyceae</taxon>
        <taxon>Pyrenomonadales</taxon>
        <taxon>Geminigeraceae</taxon>
        <taxon>Guillardia</taxon>
    </lineage>
</organism>
<dbReference type="Proteomes" id="UP000011087">
    <property type="component" value="Unassembled WGS sequence"/>
</dbReference>
<evidence type="ECO:0000256" key="1">
    <source>
        <dbReference type="SAM" id="MobiDB-lite"/>
    </source>
</evidence>
<evidence type="ECO:0000259" key="2">
    <source>
        <dbReference type="PROSITE" id="PS50106"/>
    </source>
</evidence>
<feature type="domain" description="PDZ" evidence="2">
    <location>
        <begin position="107"/>
        <end position="154"/>
    </location>
</feature>
<sequence length="214" mass="23753">MGSLTRHAFSPPSLGQPFNVLEKNHGKCKLFSRRKLRYMQTSIQARKETRRERENEGSRTRNQKRAKGYRDITFTVVLTGILQCCSESRENTRFIGSQPVQAASSCGIGVGLDPVMIAERKGAWVIALAEGGSAHVEGGLRIGDQIVKIDDLDVHMLMKNSANDNGTQCAFALANALLGDYGTPVRIEVLRQGKVMRCAMHRAPLPKQCKWIRT</sequence>
<proteinExistence type="predicted"/>
<evidence type="ECO:0000313" key="4">
    <source>
        <dbReference type="EnsemblProtists" id="EKX31509"/>
    </source>
</evidence>
<evidence type="ECO:0000313" key="3">
    <source>
        <dbReference type="EMBL" id="EKX31509.1"/>
    </source>
</evidence>
<dbReference type="Gene3D" id="2.30.42.10">
    <property type="match status" value="1"/>
</dbReference>
<accession>L1I6J9</accession>
<dbReference type="InterPro" id="IPR036034">
    <property type="entry name" value="PDZ_sf"/>
</dbReference>
<dbReference type="SUPFAM" id="SSF50156">
    <property type="entry name" value="PDZ domain-like"/>
    <property type="match status" value="1"/>
</dbReference>